<protein>
    <recommendedName>
        <fullName evidence="1">Transcription regulator Rua1 C-terminal domain-containing protein</fullName>
    </recommendedName>
</protein>
<dbReference type="STRING" id="1165861.A0A0L0UJE0"/>
<dbReference type="Proteomes" id="UP000054564">
    <property type="component" value="Unassembled WGS sequence"/>
</dbReference>
<name>A0A0L0UJE0_9BASI</name>
<dbReference type="Pfam" id="PF14616">
    <property type="entry name" value="Rua1_C"/>
    <property type="match status" value="1"/>
</dbReference>
<accession>A0A0L0UJE0</accession>
<sequence>MIPWRQDLRCDEDLYTPMWCRGQNDKKEGFCDMCEGGSWYHKQYFHGVSSTTGHYFYPPREIKRGFSTANRQQILGMCHECDEWVGFFIYHRPRDGEEEPGSSSTPN</sequence>
<dbReference type="PANTHER" id="PTHR28125:SF3">
    <property type="entry name" value="TRANSCRIPTION REGULATOR RUA1 C-TERMINAL DOMAIN-CONTAINING PROTEIN"/>
    <property type="match status" value="1"/>
</dbReference>
<comment type="caution">
    <text evidence="2">The sequence shown here is derived from an EMBL/GenBank/DDBJ whole genome shotgun (WGS) entry which is preliminary data.</text>
</comment>
<keyword evidence="3" id="KW-1185">Reference proteome</keyword>
<dbReference type="AlphaFoldDB" id="A0A0L0UJE0"/>
<reference evidence="3" key="1">
    <citation type="submission" date="2014-03" db="EMBL/GenBank/DDBJ databases">
        <title>The Genome Sequence of Puccinia striiformis f. sp. tritici PST-78.</title>
        <authorList>
            <consortium name="The Broad Institute Genome Sequencing Platform"/>
            <person name="Cuomo C."/>
            <person name="Hulbert S."/>
            <person name="Chen X."/>
            <person name="Walker B."/>
            <person name="Young S.K."/>
            <person name="Zeng Q."/>
            <person name="Gargeya S."/>
            <person name="Fitzgerald M."/>
            <person name="Haas B."/>
            <person name="Abouelleil A."/>
            <person name="Alvarado L."/>
            <person name="Arachchi H.M."/>
            <person name="Berlin A.M."/>
            <person name="Chapman S.B."/>
            <person name="Goldberg J."/>
            <person name="Griggs A."/>
            <person name="Gujja S."/>
            <person name="Hansen M."/>
            <person name="Howarth C."/>
            <person name="Imamovic A."/>
            <person name="Larimer J."/>
            <person name="McCowan C."/>
            <person name="Montmayeur A."/>
            <person name="Murphy C."/>
            <person name="Neiman D."/>
            <person name="Pearson M."/>
            <person name="Priest M."/>
            <person name="Roberts A."/>
            <person name="Saif S."/>
            <person name="Shea T."/>
            <person name="Sisk P."/>
            <person name="Sykes S."/>
            <person name="Wortman J."/>
            <person name="Nusbaum C."/>
            <person name="Birren B."/>
        </authorList>
    </citation>
    <scope>NUCLEOTIDE SEQUENCE [LARGE SCALE GENOMIC DNA]</scope>
    <source>
        <strain evidence="3">race PST-78</strain>
    </source>
</reference>
<feature type="domain" description="Transcription regulator Rua1 C-terminal" evidence="1">
    <location>
        <begin position="12"/>
        <end position="88"/>
    </location>
</feature>
<evidence type="ECO:0000259" key="1">
    <source>
        <dbReference type="Pfam" id="PF14616"/>
    </source>
</evidence>
<gene>
    <name evidence="2" type="ORF">PSTG_19473</name>
</gene>
<dbReference type="InterPro" id="IPR028012">
    <property type="entry name" value="Rua1_C"/>
</dbReference>
<evidence type="ECO:0000313" key="2">
    <source>
        <dbReference type="EMBL" id="KNE87148.1"/>
    </source>
</evidence>
<evidence type="ECO:0000313" key="3">
    <source>
        <dbReference type="Proteomes" id="UP000054564"/>
    </source>
</evidence>
<organism evidence="2 3">
    <name type="scientific">Puccinia striiformis f. sp. tritici PST-78</name>
    <dbReference type="NCBI Taxonomy" id="1165861"/>
    <lineage>
        <taxon>Eukaryota</taxon>
        <taxon>Fungi</taxon>
        <taxon>Dikarya</taxon>
        <taxon>Basidiomycota</taxon>
        <taxon>Pucciniomycotina</taxon>
        <taxon>Pucciniomycetes</taxon>
        <taxon>Pucciniales</taxon>
        <taxon>Pucciniaceae</taxon>
        <taxon>Puccinia</taxon>
    </lineage>
</organism>
<proteinExistence type="predicted"/>
<dbReference type="OrthoDB" id="2507354at2759"/>
<dbReference type="PANTHER" id="PTHR28125">
    <property type="entry name" value="MEIOTIC EXPRESSION UP-REGULATED PROTEIN 26"/>
    <property type="match status" value="1"/>
</dbReference>
<dbReference type="EMBL" id="AJIL01006543">
    <property type="protein sequence ID" value="KNE87148.1"/>
    <property type="molecule type" value="Genomic_DNA"/>
</dbReference>